<dbReference type="KEGG" id="ptes:JQU52_11170"/>
<sequence length="103" mass="11790">MNLTVLLQHKISNPDYIGLIERTNAGFSQPEQALLAEILQQFEFDVVQAQALAQAVLQQSRFDPNALHQDDDDEDFTGVCPHCINPPMPPLRDYQMWRLQRAN</sequence>
<organism evidence="1 2">
    <name type="scientific">Paralysiella testudinis</name>
    <dbReference type="NCBI Taxonomy" id="2809020"/>
    <lineage>
        <taxon>Bacteria</taxon>
        <taxon>Pseudomonadati</taxon>
        <taxon>Pseudomonadota</taxon>
        <taxon>Betaproteobacteria</taxon>
        <taxon>Neisseriales</taxon>
        <taxon>Neisseriaceae</taxon>
        <taxon>Paralysiella</taxon>
    </lineage>
</organism>
<proteinExistence type="predicted"/>
<keyword evidence="2" id="KW-1185">Reference proteome</keyword>
<dbReference type="EMBL" id="CP069798">
    <property type="protein sequence ID" value="QRQ81270.1"/>
    <property type="molecule type" value="Genomic_DNA"/>
</dbReference>
<dbReference type="AlphaFoldDB" id="A0A892ZFC4"/>
<name>A0A892ZFC4_9NEIS</name>
<dbReference type="RefSeq" id="WP_230338561.1">
    <property type="nucleotide sequence ID" value="NZ_CP069798.1"/>
</dbReference>
<protein>
    <submittedName>
        <fullName evidence="1">Uncharacterized protein</fullName>
    </submittedName>
</protein>
<evidence type="ECO:0000313" key="1">
    <source>
        <dbReference type="EMBL" id="QRQ81270.1"/>
    </source>
</evidence>
<reference evidence="1" key="1">
    <citation type="submission" date="2021-02" db="EMBL/GenBank/DDBJ databases">
        <title>Neisseriaceae sp. 26B isolated from the cloaca of a Common Toad-headed Turtle (Mesoclemmys nasuta).</title>
        <authorList>
            <person name="Spergser J."/>
            <person name="Busse H.-J."/>
        </authorList>
    </citation>
    <scope>NUCLEOTIDE SEQUENCE</scope>
    <source>
        <strain evidence="1">26B</strain>
    </source>
</reference>
<accession>A0A892ZFC4</accession>
<gene>
    <name evidence="1" type="ORF">JQU52_11170</name>
</gene>
<dbReference type="Proteomes" id="UP000653156">
    <property type="component" value="Chromosome"/>
</dbReference>
<evidence type="ECO:0000313" key="2">
    <source>
        <dbReference type="Proteomes" id="UP000653156"/>
    </source>
</evidence>